<accession>A0A1Q8WH62</accession>
<evidence type="ECO:0000256" key="1">
    <source>
        <dbReference type="ARBA" id="ARBA00002190"/>
    </source>
</evidence>
<evidence type="ECO:0000256" key="2">
    <source>
        <dbReference type="ARBA" id="ARBA00010961"/>
    </source>
</evidence>
<dbReference type="AlphaFoldDB" id="A0A1Q8WH62"/>
<feature type="non-terminal residue" evidence="6">
    <location>
        <position position="1"/>
    </location>
</feature>
<evidence type="ECO:0000256" key="5">
    <source>
        <dbReference type="ARBA" id="ARBA00023172"/>
    </source>
</evidence>
<sequence length="96" mass="10827">QNPGLDTDHLDAVRADLLAYRHLSRRGMAADLVQQPQERLNKEIRRRTDSGGIFPNRDTGLLGVFRTVLVFLLQAAFFRSRSSLSTSSGVRYPRAE</sequence>
<dbReference type="Proteomes" id="UP000185963">
    <property type="component" value="Unassembled WGS sequence"/>
</dbReference>
<dbReference type="GO" id="GO:0006313">
    <property type="term" value="P:DNA transposition"/>
    <property type="evidence" value="ECO:0007669"/>
    <property type="project" value="InterPro"/>
</dbReference>
<reference evidence="6 7" key="1">
    <citation type="submission" date="2016-12" db="EMBL/GenBank/DDBJ databases">
        <title>Genomic comparison of strains in the 'Actinomyces naeslundii' group.</title>
        <authorList>
            <person name="Mughal S.R."/>
            <person name="Do T."/>
            <person name="Gilbert S.C."/>
            <person name="Witherden E.A."/>
            <person name="Didelot X."/>
            <person name="Beighton D."/>
        </authorList>
    </citation>
    <scope>NUCLEOTIDE SEQUENCE [LARGE SCALE GENOMIC DNA]</scope>
    <source>
        <strain evidence="6 7">WE8B-23</strain>
    </source>
</reference>
<dbReference type="Pfam" id="PF00872">
    <property type="entry name" value="Transposase_mut"/>
    <property type="match status" value="1"/>
</dbReference>
<evidence type="ECO:0000256" key="4">
    <source>
        <dbReference type="ARBA" id="ARBA00023125"/>
    </source>
</evidence>
<keyword evidence="4" id="KW-0238">DNA-binding</keyword>
<proteinExistence type="inferred from homology"/>
<comment type="caution">
    <text evidence="6">The sequence shown here is derived from an EMBL/GenBank/DDBJ whole genome shotgun (WGS) entry which is preliminary data.</text>
</comment>
<protein>
    <submittedName>
        <fullName evidence="6">Uncharacterized protein</fullName>
    </submittedName>
</protein>
<name>A0A1Q8WH62_9ACTO</name>
<evidence type="ECO:0000313" key="7">
    <source>
        <dbReference type="Proteomes" id="UP000185963"/>
    </source>
</evidence>
<comment type="function">
    <text evidence="1">Required for the transposition of the insertion element.</text>
</comment>
<organism evidence="6 7">
    <name type="scientific">Actinomyces oris</name>
    <dbReference type="NCBI Taxonomy" id="544580"/>
    <lineage>
        <taxon>Bacteria</taxon>
        <taxon>Bacillati</taxon>
        <taxon>Actinomycetota</taxon>
        <taxon>Actinomycetes</taxon>
        <taxon>Actinomycetales</taxon>
        <taxon>Actinomycetaceae</taxon>
        <taxon>Actinomyces</taxon>
    </lineage>
</organism>
<dbReference type="EMBL" id="MSKS01000075">
    <property type="protein sequence ID" value="OLO65033.1"/>
    <property type="molecule type" value="Genomic_DNA"/>
</dbReference>
<dbReference type="GO" id="GO:0003677">
    <property type="term" value="F:DNA binding"/>
    <property type="evidence" value="ECO:0007669"/>
    <property type="project" value="UniProtKB-KW"/>
</dbReference>
<evidence type="ECO:0000256" key="3">
    <source>
        <dbReference type="ARBA" id="ARBA00022578"/>
    </source>
</evidence>
<keyword evidence="5" id="KW-0233">DNA recombination</keyword>
<dbReference type="InterPro" id="IPR001207">
    <property type="entry name" value="Transposase_mutator"/>
</dbReference>
<comment type="similarity">
    <text evidence="2">Belongs to the transposase mutator family.</text>
</comment>
<keyword evidence="3" id="KW-0815">Transposition</keyword>
<dbReference type="GO" id="GO:0004803">
    <property type="term" value="F:transposase activity"/>
    <property type="evidence" value="ECO:0007669"/>
    <property type="project" value="InterPro"/>
</dbReference>
<gene>
    <name evidence="6" type="ORF">BKH20_13515</name>
</gene>
<evidence type="ECO:0000313" key="6">
    <source>
        <dbReference type="EMBL" id="OLO65033.1"/>
    </source>
</evidence>